<dbReference type="SMART" id="SM00343">
    <property type="entry name" value="ZnF_C2HC"/>
    <property type="match status" value="1"/>
</dbReference>
<keyword evidence="1" id="KW-0863">Zinc-finger</keyword>
<dbReference type="Pfam" id="PF00098">
    <property type="entry name" value="zf-CCHC"/>
    <property type="match status" value="1"/>
</dbReference>
<accession>A0A8X8A878</accession>
<dbReference type="InterPro" id="IPR025314">
    <property type="entry name" value="DUF4219"/>
</dbReference>
<protein>
    <recommendedName>
        <fullName evidence="3">CCHC-type domain-containing protein</fullName>
    </recommendedName>
</protein>
<dbReference type="GO" id="GO:0003676">
    <property type="term" value="F:nucleic acid binding"/>
    <property type="evidence" value="ECO:0007669"/>
    <property type="project" value="InterPro"/>
</dbReference>
<keyword evidence="5" id="KW-1185">Reference proteome</keyword>
<reference evidence="4" key="1">
    <citation type="journal article" date="2020" name="bioRxiv">
        <title>Hybrid origin of Populus tomentosa Carr. identified through genome sequencing and phylogenomic analysis.</title>
        <authorList>
            <person name="An X."/>
            <person name="Gao K."/>
            <person name="Chen Z."/>
            <person name="Li J."/>
            <person name="Yang X."/>
            <person name="Yang X."/>
            <person name="Zhou J."/>
            <person name="Guo T."/>
            <person name="Zhao T."/>
            <person name="Huang S."/>
            <person name="Miao D."/>
            <person name="Khan W.U."/>
            <person name="Rao P."/>
            <person name="Ye M."/>
            <person name="Lei B."/>
            <person name="Liao W."/>
            <person name="Wang J."/>
            <person name="Ji L."/>
            <person name="Li Y."/>
            <person name="Guo B."/>
            <person name="Mustafa N.S."/>
            <person name="Li S."/>
            <person name="Yun Q."/>
            <person name="Keller S.R."/>
            <person name="Mao J."/>
            <person name="Zhang R."/>
            <person name="Strauss S.H."/>
        </authorList>
    </citation>
    <scope>NUCLEOTIDE SEQUENCE</scope>
    <source>
        <strain evidence="4">GM15</strain>
        <tissue evidence="4">Leaf</tissue>
    </source>
</reference>
<dbReference type="InterPro" id="IPR054722">
    <property type="entry name" value="PolX-like_BBD"/>
</dbReference>
<keyword evidence="1" id="KW-0479">Metal-binding</keyword>
<dbReference type="PANTHER" id="PTHR47481">
    <property type="match status" value="1"/>
</dbReference>
<keyword evidence="1" id="KW-0862">Zinc</keyword>
<evidence type="ECO:0000313" key="4">
    <source>
        <dbReference type="EMBL" id="KAG6781857.1"/>
    </source>
</evidence>
<evidence type="ECO:0000256" key="1">
    <source>
        <dbReference type="PROSITE-ProRule" id="PRU00047"/>
    </source>
</evidence>
<dbReference type="Proteomes" id="UP000886885">
    <property type="component" value="Chromosome 3A"/>
</dbReference>
<dbReference type="Pfam" id="PF13961">
    <property type="entry name" value="DUF4219"/>
    <property type="match status" value="1"/>
</dbReference>
<feature type="compositionally biased region" description="Basic and acidic residues" evidence="2">
    <location>
        <begin position="177"/>
        <end position="199"/>
    </location>
</feature>
<evidence type="ECO:0000256" key="2">
    <source>
        <dbReference type="SAM" id="MobiDB-lite"/>
    </source>
</evidence>
<feature type="region of interest" description="Disordered" evidence="2">
    <location>
        <begin position="496"/>
        <end position="525"/>
    </location>
</feature>
<proteinExistence type="predicted"/>
<evidence type="ECO:0000259" key="3">
    <source>
        <dbReference type="PROSITE" id="PS50158"/>
    </source>
</evidence>
<sequence>MGDLQVIGGIKKLNNQNYNTWSTCMMSYMQGQDLWEVVNGCEITQPEAEDANDLFSKKNDTKLQLLESELLSIAQRELTVAQFFHKVKTLCREISELDAEAPIGETRMKRIIIHGLRPDFRSFVAAVQGWQTQPSLVEFENLLAGQEALAKQMGEVALKGEVDALYVHKGRWKPKQHANDRSKRNEDKTKFNREERNSSEARGYGIKRKFEGKCYNCGKKGHMAKDCWQKKEHVEGNTATFKIEDEWDAHAFFTAVEEEECLQRKEHVENDAVTFKIEDEWDAHAFFAEVKEAAFTVTTPEHIDYEKDWIIDSGCSNHMTDDKEKLKNLVEYKGKHVVVTANNSKLAIAHVGDAVVSSQLNLKDVSLQNVYHVPGMKKNLFLDEPVIKGQRLESVYVMSAQTTYVDKTRKSETVDLWHQRLSHVSFSKLNMMMRRNVVFDESSSWWSIEHQSLPDSEGLKEEMQIARIQLNKDKDNTDSQEEVIDVDAEIKENPWQTGIHDQPSEEFNAATTSNPPRRSTRMKKPNAKYANAAVVEGLGLIRITEADVEGEC</sequence>
<dbReference type="OrthoDB" id="1626798at2759"/>
<gene>
    <name evidence="4" type="ORF">POTOM_011240</name>
</gene>
<dbReference type="InterPro" id="IPR025724">
    <property type="entry name" value="GAG-pre-integrase_dom"/>
</dbReference>
<evidence type="ECO:0000313" key="5">
    <source>
        <dbReference type="Proteomes" id="UP000886885"/>
    </source>
</evidence>
<comment type="caution">
    <text evidence="4">The sequence shown here is derived from an EMBL/GenBank/DDBJ whole genome shotgun (WGS) entry which is preliminary data.</text>
</comment>
<dbReference type="Pfam" id="PF22936">
    <property type="entry name" value="Pol_BBD"/>
    <property type="match status" value="1"/>
</dbReference>
<dbReference type="PANTHER" id="PTHR47481:SF36">
    <property type="entry name" value="CCHC-TYPE DOMAIN-CONTAINING PROTEIN"/>
    <property type="match status" value="1"/>
</dbReference>
<dbReference type="AlphaFoldDB" id="A0A8X8A878"/>
<dbReference type="InterPro" id="IPR001878">
    <property type="entry name" value="Znf_CCHC"/>
</dbReference>
<dbReference type="GO" id="GO:0008270">
    <property type="term" value="F:zinc ion binding"/>
    <property type="evidence" value="ECO:0007669"/>
    <property type="project" value="UniProtKB-KW"/>
</dbReference>
<dbReference type="Pfam" id="PF13976">
    <property type="entry name" value="gag_pre-integrs"/>
    <property type="match status" value="1"/>
</dbReference>
<feature type="domain" description="CCHC-type" evidence="3">
    <location>
        <begin position="213"/>
        <end position="227"/>
    </location>
</feature>
<dbReference type="EMBL" id="JAAWWB010000005">
    <property type="protein sequence ID" value="KAG6781857.1"/>
    <property type="molecule type" value="Genomic_DNA"/>
</dbReference>
<dbReference type="PROSITE" id="PS50158">
    <property type="entry name" value="ZF_CCHC"/>
    <property type="match status" value="1"/>
</dbReference>
<name>A0A8X8A878_POPTO</name>
<feature type="region of interest" description="Disordered" evidence="2">
    <location>
        <begin position="173"/>
        <end position="200"/>
    </location>
</feature>
<organism evidence="4 5">
    <name type="scientific">Populus tomentosa</name>
    <name type="common">Chinese white poplar</name>
    <dbReference type="NCBI Taxonomy" id="118781"/>
    <lineage>
        <taxon>Eukaryota</taxon>
        <taxon>Viridiplantae</taxon>
        <taxon>Streptophyta</taxon>
        <taxon>Embryophyta</taxon>
        <taxon>Tracheophyta</taxon>
        <taxon>Spermatophyta</taxon>
        <taxon>Magnoliopsida</taxon>
        <taxon>eudicotyledons</taxon>
        <taxon>Gunneridae</taxon>
        <taxon>Pentapetalae</taxon>
        <taxon>rosids</taxon>
        <taxon>fabids</taxon>
        <taxon>Malpighiales</taxon>
        <taxon>Salicaceae</taxon>
        <taxon>Saliceae</taxon>
        <taxon>Populus</taxon>
    </lineage>
</organism>